<dbReference type="PANTHER" id="PTHR24149">
    <property type="entry name" value="ANKYRIN REPEAT DOMAIN-CONTAINING PROTEIN 12"/>
    <property type="match status" value="1"/>
</dbReference>
<keyword evidence="2" id="KW-0863">Zinc-finger</keyword>
<evidence type="ECO:0000256" key="4">
    <source>
        <dbReference type="PROSITE-ProRule" id="PRU00023"/>
    </source>
</evidence>
<dbReference type="SUPFAM" id="SSF48403">
    <property type="entry name" value="Ankyrin repeat"/>
    <property type="match status" value="1"/>
</dbReference>
<keyword evidence="7" id="KW-1185">Reference proteome</keyword>
<dbReference type="PROSITE" id="PS00518">
    <property type="entry name" value="ZF_RING_1"/>
    <property type="match status" value="1"/>
</dbReference>
<comment type="caution">
    <text evidence="6">The sequence shown here is derived from an EMBL/GenBank/DDBJ whole genome shotgun (WGS) entry which is preliminary data.</text>
</comment>
<dbReference type="AlphaFoldDB" id="A0A4S2KQ10"/>
<name>A0A4S2KQ10_9HYME</name>
<dbReference type="STRING" id="300112.A0A4S2KQ10"/>
<dbReference type="SUPFAM" id="SSF57850">
    <property type="entry name" value="RING/U-box"/>
    <property type="match status" value="1"/>
</dbReference>
<dbReference type="Pfam" id="PF00097">
    <property type="entry name" value="zf-C3HC4"/>
    <property type="match status" value="1"/>
</dbReference>
<proteinExistence type="predicted"/>
<keyword evidence="4" id="KW-0040">ANK repeat</keyword>
<dbReference type="GO" id="GO:0008270">
    <property type="term" value="F:zinc ion binding"/>
    <property type="evidence" value="ECO:0007669"/>
    <property type="project" value="UniProtKB-KW"/>
</dbReference>
<evidence type="ECO:0000313" key="7">
    <source>
        <dbReference type="Proteomes" id="UP000310200"/>
    </source>
</evidence>
<evidence type="ECO:0000256" key="3">
    <source>
        <dbReference type="ARBA" id="ARBA00022833"/>
    </source>
</evidence>
<dbReference type="InterPro" id="IPR002110">
    <property type="entry name" value="Ankyrin_rpt"/>
</dbReference>
<evidence type="ECO:0000256" key="2">
    <source>
        <dbReference type="ARBA" id="ARBA00022771"/>
    </source>
</evidence>
<evidence type="ECO:0000256" key="1">
    <source>
        <dbReference type="ARBA" id="ARBA00022723"/>
    </source>
</evidence>
<evidence type="ECO:0000259" key="5">
    <source>
        <dbReference type="Pfam" id="PF00097"/>
    </source>
</evidence>
<dbReference type="GO" id="GO:0005654">
    <property type="term" value="C:nucleoplasm"/>
    <property type="evidence" value="ECO:0007669"/>
    <property type="project" value="TreeGrafter"/>
</dbReference>
<dbReference type="InterPro" id="IPR017907">
    <property type="entry name" value="Znf_RING_CS"/>
</dbReference>
<dbReference type="SMART" id="SM00248">
    <property type="entry name" value="ANK"/>
    <property type="match status" value="1"/>
</dbReference>
<dbReference type="InterPro" id="IPR036770">
    <property type="entry name" value="Ankyrin_rpt-contain_sf"/>
</dbReference>
<dbReference type="PROSITE" id="PS50088">
    <property type="entry name" value="ANK_REPEAT"/>
    <property type="match status" value="1"/>
</dbReference>
<dbReference type="PROSITE" id="PS50297">
    <property type="entry name" value="ANK_REP_REGION"/>
    <property type="match status" value="1"/>
</dbReference>
<reference evidence="6 7" key="1">
    <citation type="journal article" date="2019" name="Philos. Trans. R. Soc. Lond., B, Biol. Sci.">
        <title>Ant behaviour and brain gene expression of defending hosts depend on the ecological success of the intruding social parasite.</title>
        <authorList>
            <person name="Kaur R."/>
            <person name="Stoldt M."/>
            <person name="Jongepier E."/>
            <person name="Feldmeyer B."/>
            <person name="Menzel F."/>
            <person name="Bornberg-Bauer E."/>
            <person name="Foitzik S."/>
        </authorList>
    </citation>
    <scope>NUCLEOTIDE SEQUENCE [LARGE SCALE GENOMIC DNA]</scope>
    <source>
        <tissue evidence="6">Whole body</tissue>
    </source>
</reference>
<keyword evidence="1" id="KW-0479">Metal-binding</keyword>
<dbReference type="PANTHER" id="PTHR24149:SF14">
    <property type="entry name" value="ANKYRIN REPEAT DOMAIN 12"/>
    <property type="match status" value="1"/>
</dbReference>
<feature type="non-terminal residue" evidence="6">
    <location>
        <position position="1"/>
    </location>
</feature>
<feature type="domain" description="Zinc finger C3HC4 RING-type" evidence="5">
    <location>
        <begin position="4"/>
        <end position="31"/>
    </location>
</feature>
<dbReference type="Gene3D" id="1.25.40.20">
    <property type="entry name" value="Ankyrin repeat-containing domain"/>
    <property type="match status" value="1"/>
</dbReference>
<feature type="repeat" description="ANK" evidence="4">
    <location>
        <begin position="105"/>
        <end position="137"/>
    </location>
</feature>
<dbReference type="InterPro" id="IPR053210">
    <property type="entry name" value="ANKRD12"/>
</dbReference>
<dbReference type="Pfam" id="PF13857">
    <property type="entry name" value="Ank_5"/>
    <property type="match status" value="1"/>
</dbReference>
<keyword evidence="3" id="KW-0862">Zinc</keyword>
<dbReference type="InterPro" id="IPR013083">
    <property type="entry name" value="Znf_RING/FYVE/PHD"/>
</dbReference>
<sequence>GSKPVSPVRLTNCGHFFCHDCIKSATKCVKCDVPVQPKEIKPDHLISNLVQNCDLIAEIIQKRDVWDNITDTSNTSLDNTISTVLHTPRKQDYIRKKNINKTNPKGETQLHTACLKGNAEQVKHLLLAGANPNTKDNAGWTPLVKEFYQCFLRFPLKNIYFCTMGAFHFTHHA</sequence>
<organism evidence="6 7">
    <name type="scientific">Temnothorax longispinosus</name>
    <dbReference type="NCBI Taxonomy" id="300112"/>
    <lineage>
        <taxon>Eukaryota</taxon>
        <taxon>Metazoa</taxon>
        <taxon>Ecdysozoa</taxon>
        <taxon>Arthropoda</taxon>
        <taxon>Hexapoda</taxon>
        <taxon>Insecta</taxon>
        <taxon>Pterygota</taxon>
        <taxon>Neoptera</taxon>
        <taxon>Endopterygota</taxon>
        <taxon>Hymenoptera</taxon>
        <taxon>Apocrita</taxon>
        <taxon>Aculeata</taxon>
        <taxon>Formicoidea</taxon>
        <taxon>Formicidae</taxon>
        <taxon>Myrmicinae</taxon>
        <taxon>Temnothorax</taxon>
    </lineage>
</organism>
<dbReference type="Gene3D" id="3.30.40.10">
    <property type="entry name" value="Zinc/RING finger domain, C3HC4 (zinc finger)"/>
    <property type="match status" value="1"/>
</dbReference>
<dbReference type="EMBL" id="QBLH01001413">
    <property type="protein sequence ID" value="TGZ51932.1"/>
    <property type="molecule type" value="Genomic_DNA"/>
</dbReference>
<accession>A0A4S2KQ10</accession>
<protein>
    <submittedName>
        <fullName evidence="6">BRCA1-associated RING domain protein 1</fullName>
    </submittedName>
</protein>
<evidence type="ECO:0000313" key="6">
    <source>
        <dbReference type="EMBL" id="TGZ51932.1"/>
    </source>
</evidence>
<dbReference type="InterPro" id="IPR018957">
    <property type="entry name" value="Znf_C3HC4_RING-type"/>
</dbReference>
<gene>
    <name evidence="6" type="ORF">DBV15_11766</name>
</gene>
<dbReference type="Proteomes" id="UP000310200">
    <property type="component" value="Unassembled WGS sequence"/>
</dbReference>